<dbReference type="InterPro" id="IPR000008">
    <property type="entry name" value="C2_dom"/>
</dbReference>
<dbReference type="SMART" id="SM00239">
    <property type="entry name" value="C2"/>
    <property type="match status" value="1"/>
</dbReference>
<evidence type="ECO:0000313" key="6">
    <source>
        <dbReference type="EMBL" id="KAJ3609702.1"/>
    </source>
</evidence>
<dbReference type="Pfam" id="PF00168">
    <property type="entry name" value="C2"/>
    <property type="match status" value="1"/>
</dbReference>
<dbReference type="Gene3D" id="2.30.42.10">
    <property type="match status" value="1"/>
</dbReference>
<evidence type="ECO:0000256" key="3">
    <source>
        <dbReference type="SAM" id="MobiDB-lite"/>
    </source>
</evidence>
<dbReference type="EMBL" id="JANIIK010000039">
    <property type="protein sequence ID" value="KAJ3609702.1"/>
    <property type="molecule type" value="Genomic_DNA"/>
</dbReference>
<keyword evidence="1" id="KW-0770">Synapse</keyword>
<dbReference type="InterPro" id="IPR001478">
    <property type="entry name" value="PDZ"/>
</dbReference>
<dbReference type="PANTHER" id="PTHR12157">
    <property type="entry name" value="REGULATING SYNAPTIC MEMBRANE EXOCYTOSIS PROTEIN"/>
    <property type="match status" value="1"/>
</dbReference>
<reference evidence="6" key="1">
    <citation type="submission" date="2022-07" db="EMBL/GenBank/DDBJ databases">
        <title>Chromosome-level genome of Muraenolepis orangiensis.</title>
        <authorList>
            <person name="Kim J."/>
        </authorList>
    </citation>
    <scope>NUCLEOTIDE SEQUENCE</scope>
    <source>
        <strain evidence="6">KU_S4_2022</strain>
        <tissue evidence="6">Muscle</tissue>
    </source>
</reference>
<protein>
    <submittedName>
        <fullName evidence="6">Uncharacterized protein</fullName>
    </submittedName>
</protein>
<dbReference type="GO" id="GO:0048167">
    <property type="term" value="P:regulation of synaptic plasticity"/>
    <property type="evidence" value="ECO:0007669"/>
    <property type="project" value="TreeGrafter"/>
</dbReference>
<evidence type="ECO:0000313" key="7">
    <source>
        <dbReference type="Proteomes" id="UP001148018"/>
    </source>
</evidence>
<dbReference type="GO" id="GO:0042391">
    <property type="term" value="P:regulation of membrane potential"/>
    <property type="evidence" value="ECO:0007669"/>
    <property type="project" value="TreeGrafter"/>
</dbReference>
<dbReference type="OrthoDB" id="420032at2759"/>
<dbReference type="GO" id="GO:2000300">
    <property type="term" value="P:regulation of synaptic vesicle exocytosis"/>
    <property type="evidence" value="ECO:0007669"/>
    <property type="project" value="TreeGrafter"/>
</dbReference>
<dbReference type="GO" id="GO:0050806">
    <property type="term" value="P:positive regulation of synaptic transmission"/>
    <property type="evidence" value="ECO:0007669"/>
    <property type="project" value="TreeGrafter"/>
</dbReference>
<feature type="region of interest" description="Disordered" evidence="3">
    <location>
        <begin position="606"/>
        <end position="631"/>
    </location>
</feature>
<evidence type="ECO:0000256" key="1">
    <source>
        <dbReference type="ARBA" id="ARBA00023018"/>
    </source>
</evidence>
<evidence type="ECO:0000256" key="2">
    <source>
        <dbReference type="ARBA" id="ARBA00034103"/>
    </source>
</evidence>
<dbReference type="SMART" id="SM00228">
    <property type="entry name" value="PDZ"/>
    <property type="match status" value="1"/>
</dbReference>
<dbReference type="PROSITE" id="PS50106">
    <property type="entry name" value="PDZ"/>
    <property type="match status" value="1"/>
</dbReference>
<evidence type="ECO:0000259" key="5">
    <source>
        <dbReference type="PROSITE" id="PS50106"/>
    </source>
</evidence>
<comment type="caution">
    <text evidence="6">The sequence shown here is derived from an EMBL/GenBank/DDBJ whole genome shotgun (WGS) entry which is preliminary data.</text>
</comment>
<dbReference type="InterPro" id="IPR039032">
    <property type="entry name" value="Rim-like"/>
</dbReference>
<dbReference type="AlphaFoldDB" id="A0A9Q0IQT8"/>
<dbReference type="PROSITE" id="PS50004">
    <property type="entry name" value="C2"/>
    <property type="match status" value="1"/>
</dbReference>
<keyword evidence="7" id="KW-1185">Reference proteome</keyword>
<dbReference type="GO" id="GO:0048788">
    <property type="term" value="C:cytoskeleton of presynaptic active zone"/>
    <property type="evidence" value="ECO:0007669"/>
    <property type="project" value="TreeGrafter"/>
</dbReference>
<gene>
    <name evidence="6" type="ORF">NHX12_024213</name>
</gene>
<dbReference type="GO" id="GO:0048791">
    <property type="term" value="P:calcium ion-regulated exocytosis of neurotransmitter"/>
    <property type="evidence" value="ECO:0007669"/>
    <property type="project" value="TreeGrafter"/>
</dbReference>
<feature type="domain" description="PDZ" evidence="5">
    <location>
        <begin position="40"/>
        <end position="135"/>
    </location>
</feature>
<dbReference type="GO" id="GO:0031267">
    <property type="term" value="F:small GTPase binding"/>
    <property type="evidence" value="ECO:0007669"/>
    <property type="project" value="InterPro"/>
</dbReference>
<dbReference type="InterPro" id="IPR036034">
    <property type="entry name" value="PDZ_sf"/>
</dbReference>
<dbReference type="SUPFAM" id="SSF49562">
    <property type="entry name" value="C2 domain (Calcium/lipid-binding domain, CaLB)"/>
    <property type="match status" value="1"/>
</dbReference>
<dbReference type="InterPro" id="IPR035892">
    <property type="entry name" value="C2_domain_sf"/>
</dbReference>
<dbReference type="Gene3D" id="2.60.40.150">
    <property type="entry name" value="C2 domain"/>
    <property type="match status" value="1"/>
</dbReference>
<dbReference type="Proteomes" id="UP001148018">
    <property type="component" value="Unassembled WGS sequence"/>
</dbReference>
<feature type="region of interest" description="Disordered" evidence="3">
    <location>
        <begin position="363"/>
        <end position="404"/>
    </location>
</feature>
<dbReference type="PANTHER" id="PTHR12157:SF21">
    <property type="entry name" value="RAB3 INTERACTING MOLECULE, ISOFORM F"/>
    <property type="match status" value="1"/>
</dbReference>
<dbReference type="CDD" id="cd06714">
    <property type="entry name" value="PDZ_RIM-like"/>
    <property type="match status" value="1"/>
</dbReference>
<comment type="subcellular location">
    <subcellularLocation>
        <location evidence="2">Synapse</location>
    </subcellularLocation>
</comment>
<proteinExistence type="predicted"/>
<dbReference type="Pfam" id="PF00595">
    <property type="entry name" value="PDZ"/>
    <property type="match status" value="1"/>
</dbReference>
<evidence type="ECO:0000259" key="4">
    <source>
        <dbReference type="PROSITE" id="PS50004"/>
    </source>
</evidence>
<dbReference type="GO" id="GO:0044325">
    <property type="term" value="F:transmembrane transporter binding"/>
    <property type="evidence" value="ECO:0007669"/>
    <property type="project" value="TreeGrafter"/>
</dbReference>
<organism evidence="6 7">
    <name type="scientific">Muraenolepis orangiensis</name>
    <name type="common">Patagonian moray cod</name>
    <dbReference type="NCBI Taxonomy" id="630683"/>
    <lineage>
        <taxon>Eukaryota</taxon>
        <taxon>Metazoa</taxon>
        <taxon>Chordata</taxon>
        <taxon>Craniata</taxon>
        <taxon>Vertebrata</taxon>
        <taxon>Euteleostomi</taxon>
        <taxon>Actinopterygii</taxon>
        <taxon>Neopterygii</taxon>
        <taxon>Teleostei</taxon>
        <taxon>Neoteleostei</taxon>
        <taxon>Acanthomorphata</taxon>
        <taxon>Zeiogadaria</taxon>
        <taxon>Gadariae</taxon>
        <taxon>Gadiformes</taxon>
        <taxon>Muraenolepidoidei</taxon>
        <taxon>Muraenolepididae</taxon>
        <taxon>Muraenolepis</taxon>
    </lineage>
</organism>
<dbReference type="SUPFAM" id="SSF50156">
    <property type="entry name" value="PDZ domain-like"/>
    <property type="match status" value="1"/>
</dbReference>
<sequence length="631" mass="69259">MVDMDGHWLDQGSWHDETPPMFTHSVTWQPSKDGERLIGRILLNKRLKDGSIADDTGALLGLKVVGGRMTGSGRLGAFITKVKRGSVADTVGHLRPGDQVLEWCGRELQGASFKEVYNIILESKTQPQIELLVSRAISHQLMVTVLGAKDIPVRDDGRPRNPYVQIYFLPDHSDKSKRRTKTVKKSVEPRWNQSFLYETLSKDLRRDLRTLELTLWDQAGTREEDRTFLGEPRLYNYRHNGRGFQSSFLSVPDQTRLSAIGTALDSPYRTLSELDRVQYLQNSVRPLQVPPTHLAQALSTHLASPTHLAEVLSTHLASPTHLAQASPTHLAQALSTHLASPTHLAQASPTHLAQALPTHLAQATPTHLDPPTHLDQASPTHLAQAPPTHLAQASPKHLAQAPPTHLAQALPTHLAQALPTHLAQTSSPNQALLTPLALPIHLVQAPPLRLSLPPHQALPIHLVQAPPLRLSLPPHQALPIHLVQAPPLRLSLPPHQALPIHLFQAPPLRLSLPPHQALPIHLVQAPTLHLVKAPLVPLTPHTLLVQVPPLHLSPPLHLAQPTHLAQAPLLHIAPLLNLAPPLHMVQPLRLAPPLNSALHHARLQSKRVCHQPQEERGKASGGPGYQAVCHH</sequence>
<dbReference type="FunFam" id="2.30.42.10:FF:000003">
    <property type="entry name" value="Regulating synaptic membrane exocytosis protein 1, putative"/>
    <property type="match status" value="1"/>
</dbReference>
<name>A0A9Q0IQT8_9TELE</name>
<feature type="domain" description="C2" evidence="4">
    <location>
        <begin position="123"/>
        <end position="251"/>
    </location>
</feature>
<dbReference type="GO" id="GO:0042734">
    <property type="term" value="C:presynaptic membrane"/>
    <property type="evidence" value="ECO:0007669"/>
    <property type="project" value="TreeGrafter"/>
</dbReference>
<accession>A0A9Q0IQT8</accession>